<feature type="coiled-coil region" evidence="9">
    <location>
        <begin position="37"/>
        <end position="64"/>
    </location>
</feature>
<evidence type="ECO:0000256" key="3">
    <source>
        <dbReference type="ARBA" id="ARBA00023015"/>
    </source>
</evidence>
<keyword evidence="9" id="KW-0175">Coiled coil</keyword>
<feature type="domain" description="CTF/NF-I" evidence="11">
    <location>
        <begin position="4"/>
        <end position="197"/>
    </location>
</feature>
<dbReference type="Pfam" id="PF03165">
    <property type="entry name" value="MH1"/>
    <property type="match status" value="1"/>
</dbReference>
<dbReference type="OrthoDB" id="10055441at2759"/>
<dbReference type="PANTHER" id="PTHR11492">
    <property type="entry name" value="NUCLEAR FACTOR I"/>
    <property type="match status" value="1"/>
</dbReference>
<keyword evidence="5 8" id="KW-0010">Activator</keyword>
<feature type="region of interest" description="Disordered" evidence="10">
    <location>
        <begin position="510"/>
        <end position="555"/>
    </location>
</feature>
<reference evidence="12" key="1">
    <citation type="submission" date="2022-11" db="UniProtKB">
        <authorList>
            <consortium name="EnsemblMetazoa"/>
        </authorList>
    </citation>
    <scope>IDENTIFICATION</scope>
</reference>
<dbReference type="OMA" id="DEGMDYN"/>
<evidence type="ECO:0000256" key="9">
    <source>
        <dbReference type="SAM" id="Coils"/>
    </source>
</evidence>
<feature type="region of interest" description="Disordered" evidence="10">
    <location>
        <begin position="293"/>
        <end position="321"/>
    </location>
</feature>
<protein>
    <recommendedName>
        <fullName evidence="8">Nuclear factor 1</fullName>
    </recommendedName>
</protein>
<evidence type="ECO:0000256" key="2">
    <source>
        <dbReference type="ARBA" id="ARBA00022705"/>
    </source>
</evidence>
<evidence type="ECO:0000256" key="1">
    <source>
        <dbReference type="ARBA" id="ARBA00004123"/>
    </source>
</evidence>
<evidence type="ECO:0000256" key="5">
    <source>
        <dbReference type="ARBA" id="ARBA00023159"/>
    </source>
</evidence>
<keyword evidence="7 8" id="KW-0539">Nucleus</keyword>
<dbReference type="AlphaFoldDB" id="A0A913ZXM9"/>
<dbReference type="GO" id="GO:0045893">
    <property type="term" value="P:positive regulation of DNA-templated transcription"/>
    <property type="evidence" value="ECO:0007669"/>
    <property type="project" value="UniProtKB-ARBA"/>
</dbReference>
<comment type="similarity">
    <text evidence="8">Belongs to the CTF/NF-I family.</text>
</comment>
<feature type="compositionally biased region" description="Low complexity" evidence="10">
    <location>
        <begin position="516"/>
        <end position="551"/>
    </location>
</feature>
<dbReference type="RefSeq" id="XP_038074641.1">
    <property type="nucleotide sequence ID" value="XM_038218713.1"/>
</dbReference>
<comment type="subunit">
    <text evidence="8">Binds DNA as a homodimer.</text>
</comment>
<dbReference type="GO" id="GO:0005634">
    <property type="term" value="C:nucleus"/>
    <property type="evidence" value="ECO:0007669"/>
    <property type="project" value="UniProtKB-SubCell"/>
</dbReference>
<evidence type="ECO:0000256" key="8">
    <source>
        <dbReference type="RuleBase" id="RU000690"/>
    </source>
</evidence>
<dbReference type="EnsemblMetazoa" id="XM_038200475.1">
    <property type="protein sequence ID" value="XP_038056403.1"/>
    <property type="gene ID" value="LOC119728289"/>
</dbReference>
<dbReference type="Proteomes" id="UP000887568">
    <property type="component" value="Unplaced"/>
</dbReference>
<dbReference type="EnsemblMetazoa" id="XM_038218713.1">
    <property type="protein sequence ID" value="XP_038074641.1"/>
    <property type="gene ID" value="LOC119742600"/>
</dbReference>
<dbReference type="InterPro" id="IPR019548">
    <property type="entry name" value="CTF/NFI_DNA-bd_N"/>
</dbReference>
<feature type="compositionally biased region" description="Acidic residues" evidence="10">
    <location>
        <begin position="301"/>
        <end position="313"/>
    </location>
</feature>
<keyword evidence="13" id="KW-1185">Reference proteome</keyword>
<evidence type="ECO:0000259" key="11">
    <source>
        <dbReference type="PROSITE" id="PS51080"/>
    </source>
</evidence>
<proteinExistence type="inferred from homology"/>
<dbReference type="PANTHER" id="PTHR11492:SF8">
    <property type="entry name" value="NUCLEAR FACTOR I, ISOFORM B"/>
    <property type="match status" value="1"/>
</dbReference>
<keyword evidence="2 8" id="KW-0235">DNA replication</keyword>
<dbReference type="PROSITE" id="PS51080">
    <property type="entry name" value="CTF_NFI_2"/>
    <property type="match status" value="1"/>
</dbReference>
<name>A0A913ZXM9_PATMI</name>
<accession>A0A913ZXM9</accession>
<dbReference type="InterPro" id="IPR003619">
    <property type="entry name" value="MAD_homology1_Dwarfin-type"/>
</dbReference>
<dbReference type="GO" id="GO:0000978">
    <property type="term" value="F:RNA polymerase II cis-regulatory region sequence-specific DNA binding"/>
    <property type="evidence" value="ECO:0007669"/>
    <property type="project" value="TreeGrafter"/>
</dbReference>
<keyword evidence="4 8" id="KW-0238">DNA-binding</keyword>
<dbReference type="GO" id="GO:0000981">
    <property type="term" value="F:DNA-binding transcription factor activity, RNA polymerase II-specific"/>
    <property type="evidence" value="ECO:0007669"/>
    <property type="project" value="TreeGrafter"/>
</dbReference>
<comment type="subcellular location">
    <subcellularLocation>
        <location evidence="1 8">Nucleus</location>
    </subcellularLocation>
</comment>
<evidence type="ECO:0000256" key="4">
    <source>
        <dbReference type="ARBA" id="ARBA00023125"/>
    </source>
</evidence>
<dbReference type="InterPro" id="IPR020604">
    <property type="entry name" value="CTF/NFI_DNA-bd-dom"/>
</dbReference>
<comment type="function">
    <text evidence="8">Recognizes and binds the palindromic sequence 5'-TTGGCNNNNNGCCAA-3' present in viral and cellular promoters and in the origin of replication of adenovirus type 2. These proteins are individually capable of activating transcription and replication.</text>
</comment>
<dbReference type="Pfam" id="PF00859">
    <property type="entry name" value="CTF_NFI"/>
    <property type="match status" value="1"/>
</dbReference>
<dbReference type="RefSeq" id="XP_038056403.1">
    <property type="nucleotide sequence ID" value="XM_038200475.1"/>
</dbReference>
<dbReference type="SMART" id="SM00523">
    <property type="entry name" value="DWA"/>
    <property type="match status" value="1"/>
</dbReference>
<evidence type="ECO:0000313" key="13">
    <source>
        <dbReference type="Proteomes" id="UP000887568"/>
    </source>
</evidence>
<evidence type="ECO:0000256" key="7">
    <source>
        <dbReference type="ARBA" id="ARBA00023242"/>
    </source>
</evidence>
<keyword evidence="6 8" id="KW-0804">Transcription</keyword>
<evidence type="ECO:0000313" key="12">
    <source>
        <dbReference type="EnsemblMetazoa" id="XP_038056403.1"/>
    </source>
</evidence>
<dbReference type="Pfam" id="PF10524">
    <property type="entry name" value="NfI_DNAbd_pre-N"/>
    <property type="match status" value="1"/>
</dbReference>
<organism evidence="12 13">
    <name type="scientific">Patiria miniata</name>
    <name type="common">Bat star</name>
    <name type="synonym">Asterina miniata</name>
    <dbReference type="NCBI Taxonomy" id="46514"/>
    <lineage>
        <taxon>Eukaryota</taxon>
        <taxon>Metazoa</taxon>
        <taxon>Echinodermata</taxon>
        <taxon>Eleutherozoa</taxon>
        <taxon>Asterozoa</taxon>
        <taxon>Asteroidea</taxon>
        <taxon>Valvatacea</taxon>
        <taxon>Valvatida</taxon>
        <taxon>Asterinidae</taxon>
        <taxon>Patiria</taxon>
    </lineage>
</organism>
<dbReference type="GeneID" id="119742600"/>
<dbReference type="GO" id="GO:0006260">
    <property type="term" value="P:DNA replication"/>
    <property type="evidence" value="ECO:0007669"/>
    <property type="project" value="UniProtKB-KW"/>
</dbReference>
<evidence type="ECO:0000256" key="10">
    <source>
        <dbReference type="SAM" id="MobiDB-lite"/>
    </source>
</evidence>
<keyword evidence="3 8" id="KW-0805">Transcription regulation</keyword>
<evidence type="ECO:0000256" key="6">
    <source>
        <dbReference type="ARBA" id="ARBA00023163"/>
    </source>
</evidence>
<dbReference type="GeneID" id="119728289"/>
<sequence length="682" mass="74039">MSAWRLRSDMSVDEFHPFIEAVLPYVKSFSYIWFNLQARKRKYLKKHEKRMSALEERQVKEELANDKPEVKQKWASRLLAKLRKDIRPECREDFVLTVTGKKTPMCILSNPDQKGKIRRIDCLRQADKVWRLDLVMVVLFKAIPLESTDGERLVKSMNCSNPVLCVQPHHISVSIRELDLFLATFIVQSPERALSDSGDSMSVKSGSEPDWQNPLTIVTAQEEPNSFATSGVFSSNELRRLTQGSICDGASTTLPLSDLESPTYFQYAPDVTQPLATRRHIQPNHPITKRIKRNSSTMSSADDDVDSVGEDTENLNFYGRSPASLSSQSGSWHSDIDPGSSPVVPSSLALVGHKPKISEAASSFATQSSPVTRRILKIEPKIEGDGGMSSCSLHQGLSHVSQANEYKGQIQGTMASFTGPSLAQTPHYSNQLRLHSQHPDSGPLSDFVQLVCHQDAYQQQIKSSAVSNTSSPTKIAGFIPTAMLPPPPPPPMARPVAIATAIGQTGALSSVTSQTSVPNSTSAQVSSSSLASSSCTPSSSSSSSAAVSSYPTTPPVSRSIMTSPFTVLGTSRPDNGLVHAHQQQVLSYPSISPINISPTTIGFLTSPVATPRSTPRSTPIPRWTTPLISLDENTDYTMLSGLIAAATSEEAFLSCGERFLPVNLTAEPMETASNAVTPTVSK</sequence>
<dbReference type="InterPro" id="IPR000647">
    <property type="entry name" value="CTF/NFI"/>
</dbReference>